<protein>
    <submittedName>
        <fullName evidence="1">Uncharacterized protein</fullName>
    </submittedName>
</protein>
<comment type="caution">
    <text evidence="1">The sequence shown here is derived from an EMBL/GenBank/DDBJ whole genome shotgun (WGS) entry which is preliminary data.</text>
</comment>
<name>A0ACB8R2X3_9AGAM</name>
<proteinExistence type="predicted"/>
<reference evidence="1" key="1">
    <citation type="submission" date="2021-02" db="EMBL/GenBank/DDBJ databases">
        <authorList>
            <consortium name="DOE Joint Genome Institute"/>
            <person name="Ahrendt S."/>
            <person name="Looney B.P."/>
            <person name="Miyauchi S."/>
            <person name="Morin E."/>
            <person name="Drula E."/>
            <person name="Courty P.E."/>
            <person name="Chicoki N."/>
            <person name="Fauchery L."/>
            <person name="Kohler A."/>
            <person name="Kuo A."/>
            <person name="Labutti K."/>
            <person name="Pangilinan J."/>
            <person name="Lipzen A."/>
            <person name="Riley R."/>
            <person name="Andreopoulos W."/>
            <person name="He G."/>
            <person name="Johnson J."/>
            <person name="Barry K.W."/>
            <person name="Grigoriev I.V."/>
            <person name="Nagy L."/>
            <person name="Hibbett D."/>
            <person name="Henrissat B."/>
            <person name="Matheny P.B."/>
            <person name="Labbe J."/>
            <person name="Martin F."/>
        </authorList>
    </citation>
    <scope>NUCLEOTIDE SEQUENCE</scope>
    <source>
        <strain evidence="1">FP105234-sp</strain>
    </source>
</reference>
<accession>A0ACB8R2X3</accession>
<evidence type="ECO:0000313" key="2">
    <source>
        <dbReference type="Proteomes" id="UP000814033"/>
    </source>
</evidence>
<keyword evidence="2" id="KW-1185">Reference proteome</keyword>
<reference evidence="1" key="2">
    <citation type="journal article" date="2022" name="New Phytol.">
        <title>Evolutionary transition to the ectomycorrhizal habit in the genomes of a hyperdiverse lineage of mushroom-forming fungi.</title>
        <authorList>
            <person name="Looney B."/>
            <person name="Miyauchi S."/>
            <person name="Morin E."/>
            <person name="Drula E."/>
            <person name="Courty P.E."/>
            <person name="Kohler A."/>
            <person name="Kuo A."/>
            <person name="LaButti K."/>
            <person name="Pangilinan J."/>
            <person name="Lipzen A."/>
            <person name="Riley R."/>
            <person name="Andreopoulos W."/>
            <person name="He G."/>
            <person name="Johnson J."/>
            <person name="Nolan M."/>
            <person name="Tritt A."/>
            <person name="Barry K.W."/>
            <person name="Grigoriev I.V."/>
            <person name="Nagy L.G."/>
            <person name="Hibbett D."/>
            <person name="Henrissat B."/>
            <person name="Matheny P.B."/>
            <person name="Labbe J."/>
            <person name="Martin F.M."/>
        </authorList>
    </citation>
    <scope>NUCLEOTIDE SEQUENCE</scope>
    <source>
        <strain evidence="1">FP105234-sp</strain>
    </source>
</reference>
<gene>
    <name evidence="1" type="ORF">FA95DRAFT_1662786</name>
</gene>
<evidence type="ECO:0000313" key="1">
    <source>
        <dbReference type="EMBL" id="KAI0038469.1"/>
    </source>
</evidence>
<dbReference type="EMBL" id="MU276493">
    <property type="protein sequence ID" value="KAI0038469.1"/>
    <property type="molecule type" value="Genomic_DNA"/>
</dbReference>
<dbReference type="Proteomes" id="UP000814033">
    <property type="component" value="Unassembled WGS sequence"/>
</dbReference>
<sequence>MLIEQGQDEPNIALARRGLLGASPFLPTLAFSFDLLEFYRQLRRRQPTFGIQAFARVLCTFHSLLYYPKLQEKLSRAFDVYLDIRRRLQQLTDEALGRNTPNWRALFGCPCCGFKQPNEPALTPDRLHAMDGNSSQKRLRGAGRADLRELDSSYFLSPAQVDKFSDEVTGKRGKAPAPGPPVPDSDADADADADSDGLPTANQPKSKCTDGWQAANATSMGKSVTEVFDQTGVFLTTCRHGIVEFVTEMVRSGELAKYALASLNAIMKTYGDDQAVGYDIGCSMHSTVLSTSLADEAKARRLHLIVNAFHGYAHNRRCQLLFHILYQLGMGIEDLETCERIFSSLNGVARTVRHASYFHWLQFLDLHLHRWDEDRYAELSRFIYNNYRQALGMISEYTRELAVFTQITGFTGADFERWIVEERDYLESLREEPEEDMQKVSYVEALVNLEAAEELERRSAHRKLLLAQNVVDDLERRLAIEDRWTPESSEFKTVRDYIDKRKFIRAVEELEGLVVSRLFELAKANISGTGYKLRKHISHAITRRSGAVRSALDRYNKLAPLQQPPRPVLDYSEVADYSWLADFDILKESRSDVLEKAWSNPGNREASMKYFKILRAKEELTRLNVEAARLQAWVDFEDQDLAMRAQNLRETSPLLSAHIDQYRGLRAQVNDNQRRLLGRTYALKGYTGPVPGPESCYQGEEDQDDNDLDGEAEIEDDEEIIEEVLNLGDVVHRLSIL</sequence>
<organism evidence="1 2">
    <name type="scientific">Auriscalpium vulgare</name>
    <dbReference type="NCBI Taxonomy" id="40419"/>
    <lineage>
        <taxon>Eukaryota</taxon>
        <taxon>Fungi</taxon>
        <taxon>Dikarya</taxon>
        <taxon>Basidiomycota</taxon>
        <taxon>Agaricomycotina</taxon>
        <taxon>Agaricomycetes</taxon>
        <taxon>Russulales</taxon>
        <taxon>Auriscalpiaceae</taxon>
        <taxon>Auriscalpium</taxon>
    </lineage>
</organism>